<gene>
    <name evidence="2" type="ORF">PAND9192_03510</name>
</gene>
<protein>
    <recommendedName>
        <fullName evidence="4">Lipoprotein</fullName>
    </recommendedName>
</protein>
<evidence type="ECO:0008006" key="4">
    <source>
        <dbReference type="Google" id="ProtNLM"/>
    </source>
</evidence>
<keyword evidence="1" id="KW-0812">Transmembrane</keyword>
<feature type="transmembrane region" description="Helical" evidence="1">
    <location>
        <begin position="42"/>
        <end position="64"/>
    </location>
</feature>
<evidence type="ECO:0000256" key="1">
    <source>
        <dbReference type="SAM" id="Phobius"/>
    </source>
</evidence>
<organism evidence="2 3">
    <name type="scientific">Photobacterium andalusiense</name>
    <dbReference type="NCBI Taxonomy" id="2204296"/>
    <lineage>
        <taxon>Bacteria</taxon>
        <taxon>Pseudomonadati</taxon>
        <taxon>Pseudomonadota</taxon>
        <taxon>Gammaproteobacteria</taxon>
        <taxon>Vibrionales</taxon>
        <taxon>Vibrionaceae</taxon>
        <taxon>Photobacterium</taxon>
    </lineage>
</organism>
<dbReference type="EMBL" id="FYAJ01000011">
    <property type="protein sequence ID" value="SMY38229.1"/>
    <property type="molecule type" value="Genomic_DNA"/>
</dbReference>
<evidence type="ECO:0000313" key="2">
    <source>
        <dbReference type="EMBL" id="SMY38229.1"/>
    </source>
</evidence>
<accession>A0A1Y6MQS3</accession>
<proteinExistence type="predicted"/>
<reference evidence="3" key="1">
    <citation type="submission" date="2017-06" db="EMBL/GenBank/DDBJ databases">
        <authorList>
            <person name="Rodrigo-Torres L."/>
            <person name="Arahal R.D."/>
            <person name="Lucena T."/>
        </authorList>
    </citation>
    <scope>NUCLEOTIDE SEQUENCE [LARGE SCALE GENOMIC DNA]</scope>
    <source>
        <strain evidence="3">CECT 9192</strain>
    </source>
</reference>
<dbReference type="Proteomes" id="UP000195719">
    <property type="component" value="Unassembled WGS sequence"/>
</dbReference>
<dbReference type="PROSITE" id="PS51257">
    <property type="entry name" value="PROKAR_LIPOPROTEIN"/>
    <property type="match status" value="1"/>
</dbReference>
<dbReference type="AlphaFoldDB" id="A0A1Y6MQS3"/>
<keyword evidence="1" id="KW-0472">Membrane</keyword>
<feature type="transmembrane region" description="Helical" evidence="1">
    <location>
        <begin position="12"/>
        <end position="30"/>
    </location>
</feature>
<dbReference type="RefSeq" id="WP_087854771.1">
    <property type="nucleotide sequence ID" value="NZ_FYAJ01000011.1"/>
</dbReference>
<keyword evidence="3" id="KW-1185">Reference proteome</keyword>
<keyword evidence="1" id="KW-1133">Transmembrane helix</keyword>
<sequence>MKALSKSKKYFIISLILTLIMGCTTKNNFYTGDDDLEVNEDFSVINTILLPVAILGVVAIAYGASQGSSNNSNSYSSSCTGPYCNENAAWDYLPGSAQYRCRATSNGQFVNSSYCSYQYKQDNWS</sequence>
<evidence type="ECO:0000313" key="3">
    <source>
        <dbReference type="Proteomes" id="UP000195719"/>
    </source>
</evidence>
<name>A0A1Y6MQS3_9GAMM</name>